<dbReference type="SUPFAM" id="SSF51735">
    <property type="entry name" value="NAD(P)-binding Rossmann-fold domains"/>
    <property type="match status" value="1"/>
</dbReference>
<comment type="caution">
    <text evidence="2">The sequence shown here is derived from an EMBL/GenBank/DDBJ whole genome shotgun (WGS) entry which is preliminary data.</text>
</comment>
<dbReference type="PANTHER" id="PTHR48079">
    <property type="entry name" value="PROTEIN YEEZ"/>
    <property type="match status" value="1"/>
</dbReference>
<feature type="domain" description="NAD-dependent epimerase/dehydratase" evidence="1">
    <location>
        <begin position="8"/>
        <end position="216"/>
    </location>
</feature>
<dbReference type="RefSeq" id="WP_194121760.1">
    <property type="nucleotide sequence ID" value="NZ_JACYGY010000001.1"/>
</dbReference>
<accession>A0ABR9WDR4</accession>
<reference evidence="3" key="1">
    <citation type="submission" date="2023-07" db="EMBL/GenBank/DDBJ databases">
        <title>Dyadobacter sp. nov 'subterranea' isolated from contaminted grondwater.</title>
        <authorList>
            <person name="Szabo I."/>
            <person name="Al-Omari J."/>
            <person name="Szerdahelyi S.G."/>
            <person name="Rado J."/>
        </authorList>
    </citation>
    <scope>NUCLEOTIDE SEQUENCE [LARGE SCALE GENOMIC DNA]</scope>
    <source>
        <strain evidence="3">UP-52</strain>
    </source>
</reference>
<sequence length="276" mass="30174">MNKESGKILVTGTTGLVGARLLPRLTEAGLDCLALVRSKNNIPSTISAIEGDLLDAASLIEAVKDATAIIHLAAVFRTQDTDLIWKSNFEGTCNLIETAKMHAPGCRFILASTAHVYDTNNSHPGREDDAVDPQHAYPASKLAAEKALRESGLNWSILRFPFVYGDGDGHLEMLPKHMAATKWHPATRMSTIHHIDIATAMKMALTGKMDGRIVNISDESPTSVYELIQLVGQTMQPSSEPLQNPWYLHIDSSLARSFGFQAVVRTVYQAVQENLL</sequence>
<gene>
    <name evidence="2" type="ORF">IEE83_17270</name>
</gene>
<dbReference type="PANTHER" id="PTHR48079:SF6">
    <property type="entry name" value="NAD(P)-BINDING DOMAIN-CONTAINING PROTEIN-RELATED"/>
    <property type="match status" value="1"/>
</dbReference>
<evidence type="ECO:0000259" key="1">
    <source>
        <dbReference type="Pfam" id="PF01370"/>
    </source>
</evidence>
<dbReference type="Pfam" id="PF01370">
    <property type="entry name" value="Epimerase"/>
    <property type="match status" value="1"/>
</dbReference>
<protein>
    <submittedName>
        <fullName evidence="2">NAD(P)-dependent oxidoreductase</fullName>
    </submittedName>
</protein>
<dbReference type="Proteomes" id="UP000634134">
    <property type="component" value="Unassembled WGS sequence"/>
</dbReference>
<evidence type="ECO:0000313" key="3">
    <source>
        <dbReference type="Proteomes" id="UP000634134"/>
    </source>
</evidence>
<dbReference type="InterPro" id="IPR051783">
    <property type="entry name" value="NAD(P)-dependent_oxidoreduct"/>
</dbReference>
<dbReference type="InterPro" id="IPR001509">
    <property type="entry name" value="Epimerase_deHydtase"/>
</dbReference>
<evidence type="ECO:0000313" key="2">
    <source>
        <dbReference type="EMBL" id="MBE9463642.1"/>
    </source>
</evidence>
<dbReference type="Gene3D" id="3.40.50.720">
    <property type="entry name" value="NAD(P)-binding Rossmann-like Domain"/>
    <property type="match status" value="1"/>
</dbReference>
<proteinExistence type="predicted"/>
<dbReference type="EMBL" id="JACYGY010000001">
    <property type="protein sequence ID" value="MBE9463642.1"/>
    <property type="molecule type" value="Genomic_DNA"/>
</dbReference>
<dbReference type="InterPro" id="IPR036291">
    <property type="entry name" value="NAD(P)-bd_dom_sf"/>
</dbReference>
<name>A0ABR9WDR4_9BACT</name>
<keyword evidence="3" id="KW-1185">Reference proteome</keyword>
<organism evidence="2 3">
    <name type="scientific">Dyadobacter subterraneus</name>
    <dbReference type="NCBI Taxonomy" id="2773304"/>
    <lineage>
        <taxon>Bacteria</taxon>
        <taxon>Pseudomonadati</taxon>
        <taxon>Bacteroidota</taxon>
        <taxon>Cytophagia</taxon>
        <taxon>Cytophagales</taxon>
        <taxon>Spirosomataceae</taxon>
        <taxon>Dyadobacter</taxon>
    </lineage>
</organism>